<dbReference type="EMBL" id="CAJMWT010001381">
    <property type="protein sequence ID" value="CAE6397100.1"/>
    <property type="molecule type" value="Genomic_DNA"/>
</dbReference>
<dbReference type="Proteomes" id="UP000663843">
    <property type="component" value="Unassembled WGS sequence"/>
</dbReference>
<evidence type="ECO:0008006" key="3">
    <source>
        <dbReference type="Google" id="ProtNLM"/>
    </source>
</evidence>
<accession>A0A8H2WNN4</accession>
<evidence type="ECO:0000313" key="1">
    <source>
        <dbReference type="EMBL" id="CAE6397100.1"/>
    </source>
</evidence>
<name>A0A8H2WNN4_9AGAM</name>
<dbReference type="AlphaFoldDB" id="A0A8H2WNN4"/>
<comment type="caution">
    <text evidence="1">The sequence shown here is derived from an EMBL/GenBank/DDBJ whole genome shotgun (WGS) entry which is preliminary data.</text>
</comment>
<proteinExistence type="predicted"/>
<organism evidence="1 2">
    <name type="scientific">Rhizoctonia solani</name>
    <dbReference type="NCBI Taxonomy" id="456999"/>
    <lineage>
        <taxon>Eukaryota</taxon>
        <taxon>Fungi</taxon>
        <taxon>Dikarya</taxon>
        <taxon>Basidiomycota</taxon>
        <taxon>Agaricomycotina</taxon>
        <taxon>Agaricomycetes</taxon>
        <taxon>Cantharellales</taxon>
        <taxon>Ceratobasidiaceae</taxon>
        <taxon>Rhizoctonia</taxon>
    </lineage>
</organism>
<protein>
    <recommendedName>
        <fullName evidence="3">Ubiquitin-like domain-containing protein</fullName>
    </recommendedName>
</protein>
<gene>
    <name evidence="1" type="ORF">RDB_LOCUS34195</name>
</gene>
<reference evidence="1" key="1">
    <citation type="submission" date="2021-01" db="EMBL/GenBank/DDBJ databases">
        <authorList>
            <person name="Kaushik A."/>
        </authorList>
    </citation>
    <scope>NUCLEOTIDE SEQUENCE</scope>
    <source>
        <strain evidence="1">AG2-2IIIB</strain>
    </source>
</reference>
<evidence type="ECO:0000313" key="2">
    <source>
        <dbReference type="Proteomes" id="UP000663843"/>
    </source>
</evidence>
<sequence>MPPAKRQRTDFPETKNYDRTIESVKRVFPQLKNMDNDDILLFVKLEQVDDSAQVVKVLWPEMAPRLVLLKVILEYSSQVLLHPNTQIRVRLLMTTGQGISLNLPINCPMDDIYEVVEVKTAGDPIFSPHFSLYLNGEKLHRGWRLNDFVVEDED</sequence>